<evidence type="ECO:0000256" key="4">
    <source>
        <dbReference type="ARBA" id="ARBA00023136"/>
    </source>
</evidence>
<dbReference type="InterPro" id="IPR005351">
    <property type="entry name" value="ASTER"/>
</dbReference>
<dbReference type="GO" id="GO:0005789">
    <property type="term" value="C:endoplasmic reticulum membrane"/>
    <property type="evidence" value="ECO:0007669"/>
    <property type="project" value="InterPro"/>
</dbReference>
<reference evidence="7" key="1">
    <citation type="submission" date="2016-04" db="EMBL/GenBank/DDBJ databases">
        <authorList>
            <person name="Guldener U."/>
            <person name="Guldener U."/>
        </authorList>
    </citation>
    <scope>NUCLEOTIDE SEQUENCE [LARGE SCALE GENOMIC DNA]</scope>
    <source>
        <strain evidence="7">UB2112</strain>
    </source>
</reference>
<dbReference type="GO" id="GO:0044183">
    <property type="term" value="F:protein folding chaperone"/>
    <property type="evidence" value="ECO:0007669"/>
    <property type="project" value="InterPro"/>
</dbReference>
<organism evidence="6 7">
    <name type="scientific">Ustilago bromivora</name>
    <dbReference type="NCBI Taxonomy" id="307758"/>
    <lineage>
        <taxon>Eukaryota</taxon>
        <taxon>Fungi</taxon>
        <taxon>Dikarya</taxon>
        <taxon>Basidiomycota</taxon>
        <taxon>Ustilaginomycotina</taxon>
        <taxon>Ustilaginomycetes</taxon>
        <taxon>Ustilaginales</taxon>
        <taxon>Ustilaginaceae</taxon>
        <taxon>Ustilago</taxon>
    </lineage>
</organism>
<evidence type="ECO:0000256" key="2">
    <source>
        <dbReference type="ARBA" id="ARBA00022692"/>
    </source>
</evidence>
<evidence type="ECO:0000256" key="5">
    <source>
        <dbReference type="SAM" id="Phobius"/>
    </source>
</evidence>
<dbReference type="EMBL" id="LT558117">
    <property type="protein sequence ID" value="SAM61854.1"/>
    <property type="molecule type" value="Genomic_DNA"/>
</dbReference>
<evidence type="ECO:0000256" key="3">
    <source>
        <dbReference type="ARBA" id="ARBA00022989"/>
    </source>
</evidence>
<feature type="transmembrane region" description="Helical" evidence="5">
    <location>
        <begin position="53"/>
        <end position="70"/>
    </location>
</feature>
<dbReference type="Pfam" id="PF03669">
    <property type="entry name" value="ASTER"/>
    <property type="match status" value="1"/>
</dbReference>
<proteinExistence type="predicted"/>
<evidence type="ECO:0000313" key="7">
    <source>
        <dbReference type="Proteomes" id="UP000179920"/>
    </source>
</evidence>
<keyword evidence="4 5" id="KW-0472">Membrane</keyword>
<comment type="subcellular location">
    <subcellularLocation>
        <location evidence="1">Membrane</location>
    </subcellularLocation>
</comment>
<dbReference type="AlphaFoldDB" id="A0A1K0GHE4"/>
<feature type="transmembrane region" description="Helical" evidence="5">
    <location>
        <begin position="90"/>
        <end position="108"/>
    </location>
</feature>
<dbReference type="GO" id="GO:0045048">
    <property type="term" value="P:protein insertion into ER membrane"/>
    <property type="evidence" value="ECO:0007669"/>
    <property type="project" value="InterPro"/>
</dbReference>
<name>A0A1K0GHE4_9BASI</name>
<protein>
    <submittedName>
        <fullName evidence="6">Probable a1-mating type protein Rba1</fullName>
    </submittedName>
</protein>
<dbReference type="Proteomes" id="UP000179920">
    <property type="component" value="Chromosome I"/>
</dbReference>
<dbReference type="OrthoDB" id="3349092at2759"/>
<evidence type="ECO:0000256" key="1">
    <source>
        <dbReference type="ARBA" id="ARBA00004370"/>
    </source>
</evidence>
<gene>
    <name evidence="6" type="ORF">UBRO_03902</name>
</gene>
<keyword evidence="3 5" id="KW-1133">Transmembrane helix</keyword>
<accession>A0A1K0GHE4</accession>
<sequence length="121" mass="13121">MSYPKIDSSDPRRPELVRPLVLPKTWSNDDLDIYSSFLGSVSMMSGAAMLTRASYIAYGGLVFACAHIAHDKPFKSSKTKDASTGGPWMSLAFSLLALIALVLPKLSMDDPLSLTRQKPSA</sequence>
<keyword evidence="2 5" id="KW-0812">Transmembrane</keyword>
<evidence type="ECO:0000313" key="6">
    <source>
        <dbReference type="EMBL" id="SAM61854.1"/>
    </source>
</evidence>